<name>J3MRT4_ORYBR</name>
<evidence type="ECO:0000256" key="1">
    <source>
        <dbReference type="ARBA" id="ARBA00004613"/>
    </source>
</evidence>
<comment type="similarity">
    <text evidence="5">Belongs to the cysteine-rich repeat secretory protein family.</text>
</comment>
<feature type="domain" description="Gnk2-homologous" evidence="7">
    <location>
        <begin position="36"/>
        <end position="145"/>
    </location>
</feature>
<evidence type="ECO:0000256" key="3">
    <source>
        <dbReference type="ARBA" id="ARBA00022729"/>
    </source>
</evidence>
<dbReference type="InterPro" id="IPR002902">
    <property type="entry name" value="GNK2"/>
</dbReference>
<evidence type="ECO:0000256" key="4">
    <source>
        <dbReference type="ARBA" id="ARBA00022737"/>
    </source>
</evidence>
<comment type="subcellular location">
    <subcellularLocation>
        <location evidence="1">Secreted</location>
    </subcellularLocation>
</comment>
<evidence type="ECO:0000259" key="7">
    <source>
        <dbReference type="PROSITE" id="PS51473"/>
    </source>
</evidence>
<feature type="domain" description="Gnk2-homologous" evidence="7">
    <location>
        <begin position="154"/>
        <end position="224"/>
    </location>
</feature>
<keyword evidence="2" id="KW-0964">Secreted</keyword>
<dbReference type="Proteomes" id="UP000006038">
    <property type="component" value="Chromosome 8"/>
</dbReference>
<feature type="chain" id="PRO_5003775149" description="Gnk2-homologous domain-containing protein" evidence="6">
    <location>
        <begin position="31"/>
        <end position="224"/>
    </location>
</feature>
<protein>
    <recommendedName>
        <fullName evidence="7">Gnk2-homologous domain-containing protein</fullName>
    </recommendedName>
</protein>
<dbReference type="STRING" id="4533.J3MRT4"/>
<dbReference type="AlphaFoldDB" id="J3MRT4"/>
<dbReference type="Gramene" id="OB08G18130.1">
    <property type="protein sequence ID" value="OB08G18130.1"/>
    <property type="gene ID" value="OB08G18130"/>
</dbReference>
<dbReference type="Pfam" id="PF01657">
    <property type="entry name" value="Stress-antifung"/>
    <property type="match status" value="1"/>
</dbReference>
<dbReference type="HOGENOM" id="CLU_125698_0_0_1"/>
<dbReference type="EnsemblPlants" id="OB08G18130.1">
    <property type="protein sequence ID" value="OB08G18130.1"/>
    <property type="gene ID" value="OB08G18130"/>
</dbReference>
<accession>J3MRT4</accession>
<dbReference type="Gene3D" id="3.30.430.20">
    <property type="entry name" value="Gnk2 domain, C-X8-C-X2-C motif"/>
    <property type="match status" value="2"/>
</dbReference>
<dbReference type="PANTHER" id="PTHR32411">
    <property type="entry name" value="CYSTEINE-RICH REPEAT SECRETORY PROTEIN 38-RELATED"/>
    <property type="match status" value="1"/>
</dbReference>
<keyword evidence="9" id="KW-1185">Reference proteome</keyword>
<dbReference type="InterPro" id="IPR038408">
    <property type="entry name" value="GNK2_sf"/>
</dbReference>
<proteinExistence type="inferred from homology"/>
<evidence type="ECO:0000256" key="6">
    <source>
        <dbReference type="SAM" id="SignalP"/>
    </source>
</evidence>
<evidence type="ECO:0000313" key="8">
    <source>
        <dbReference type="EnsemblPlants" id="OB08G18130.1"/>
    </source>
</evidence>
<reference evidence="8" key="2">
    <citation type="submission" date="2013-04" db="UniProtKB">
        <authorList>
            <consortium name="EnsemblPlants"/>
        </authorList>
    </citation>
    <scope>IDENTIFICATION</scope>
</reference>
<feature type="signal peptide" evidence="6">
    <location>
        <begin position="1"/>
        <end position="30"/>
    </location>
</feature>
<dbReference type="PROSITE" id="PS51473">
    <property type="entry name" value="GNK2"/>
    <property type="match status" value="2"/>
</dbReference>
<keyword evidence="4" id="KW-0677">Repeat</keyword>
<organism evidence="8">
    <name type="scientific">Oryza brachyantha</name>
    <name type="common">malo sina</name>
    <dbReference type="NCBI Taxonomy" id="4533"/>
    <lineage>
        <taxon>Eukaryota</taxon>
        <taxon>Viridiplantae</taxon>
        <taxon>Streptophyta</taxon>
        <taxon>Embryophyta</taxon>
        <taxon>Tracheophyta</taxon>
        <taxon>Spermatophyta</taxon>
        <taxon>Magnoliopsida</taxon>
        <taxon>Liliopsida</taxon>
        <taxon>Poales</taxon>
        <taxon>Poaceae</taxon>
        <taxon>BOP clade</taxon>
        <taxon>Oryzoideae</taxon>
        <taxon>Oryzeae</taxon>
        <taxon>Oryzinae</taxon>
        <taxon>Oryza</taxon>
    </lineage>
</organism>
<dbReference type="OMA" id="PQMSANI"/>
<sequence length="224" mass="23562">MASRRSAYGSQPVVLAVVVYLALLPLLGMAASTTTTYPTGSFCYESTYGEISDSNFIARRRSVNSLLAGLTAKARSNGGFATSSAGKGDAAFYGLAQCRGDVSAGDCDACLAAAAKQIVSYCGNYTSDARLWYDYCFMRYYEYNFAGEVDTRADASVAMRTSSEEVDNPRAFQKAAGRAMGKATAQAVAAGNAGLGRAKEQYAAFVSVYALAQCTRDLAPPACA</sequence>
<dbReference type="PANTHER" id="PTHR32411:SF55">
    <property type="entry name" value="CYSTEINE-RICH REPEAT SECRETORY PROTEIN 55"/>
    <property type="match status" value="1"/>
</dbReference>
<reference evidence="8" key="1">
    <citation type="journal article" date="2013" name="Nat. Commun.">
        <title>Whole-genome sequencing of Oryza brachyantha reveals mechanisms underlying Oryza genome evolution.</title>
        <authorList>
            <person name="Chen J."/>
            <person name="Huang Q."/>
            <person name="Gao D."/>
            <person name="Wang J."/>
            <person name="Lang Y."/>
            <person name="Liu T."/>
            <person name="Li B."/>
            <person name="Bai Z."/>
            <person name="Luis Goicoechea J."/>
            <person name="Liang C."/>
            <person name="Chen C."/>
            <person name="Zhang W."/>
            <person name="Sun S."/>
            <person name="Liao Y."/>
            <person name="Zhang X."/>
            <person name="Yang L."/>
            <person name="Song C."/>
            <person name="Wang M."/>
            <person name="Shi J."/>
            <person name="Liu G."/>
            <person name="Liu J."/>
            <person name="Zhou H."/>
            <person name="Zhou W."/>
            <person name="Yu Q."/>
            <person name="An N."/>
            <person name="Chen Y."/>
            <person name="Cai Q."/>
            <person name="Wang B."/>
            <person name="Liu B."/>
            <person name="Min J."/>
            <person name="Huang Y."/>
            <person name="Wu H."/>
            <person name="Li Z."/>
            <person name="Zhang Y."/>
            <person name="Yin Y."/>
            <person name="Song W."/>
            <person name="Jiang J."/>
            <person name="Jackson S.A."/>
            <person name="Wing R.A."/>
            <person name="Wang J."/>
            <person name="Chen M."/>
        </authorList>
    </citation>
    <scope>NUCLEOTIDE SEQUENCE [LARGE SCALE GENOMIC DNA]</scope>
    <source>
        <strain evidence="8">cv. IRGC 101232</strain>
    </source>
</reference>
<dbReference type="GO" id="GO:0005576">
    <property type="term" value="C:extracellular region"/>
    <property type="evidence" value="ECO:0007669"/>
    <property type="project" value="UniProtKB-SubCell"/>
</dbReference>
<evidence type="ECO:0000256" key="2">
    <source>
        <dbReference type="ARBA" id="ARBA00022525"/>
    </source>
</evidence>
<keyword evidence="3 6" id="KW-0732">Signal</keyword>
<dbReference type="eggNOG" id="ENOG502QT6G">
    <property type="taxonomic scope" value="Eukaryota"/>
</dbReference>
<evidence type="ECO:0000256" key="5">
    <source>
        <dbReference type="ARBA" id="ARBA00038515"/>
    </source>
</evidence>
<evidence type="ECO:0000313" key="9">
    <source>
        <dbReference type="Proteomes" id="UP000006038"/>
    </source>
</evidence>
<dbReference type="InterPro" id="IPR050581">
    <property type="entry name" value="CRR_secretory_protein"/>
</dbReference>
<dbReference type="CDD" id="cd23509">
    <property type="entry name" value="Gnk2-like"/>
    <property type="match status" value="1"/>
</dbReference>